<dbReference type="Gene3D" id="2.60.120.200">
    <property type="match status" value="1"/>
</dbReference>
<name>A0ABW0SNP6_9GAMM</name>
<proteinExistence type="predicted"/>
<dbReference type="Proteomes" id="UP001596036">
    <property type="component" value="Unassembled WGS sequence"/>
</dbReference>
<reference evidence="3" key="1">
    <citation type="journal article" date="2019" name="Int. J. Syst. Evol. Microbiol.">
        <title>The Global Catalogue of Microorganisms (GCM) 10K type strain sequencing project: providing services to taxonomists for standard genome sequencing and annotation.</title>
        <authorList>
            <consortium name="The Broad Institute Genomics Platform"/>
            <consortium name="The Broad Institute Genome Sequencing Center for Infectious Disease"/>
            <person name="Wu L."/>
            <person name="Ma J."/>
        </authorList>
    </citation>
    <scope>NUCLEOTIDE SEQUENCE [LARGE SCALE GENOMIC DNA]</scope>
    <source>
        <strain evidence="3">KACC 11407</strain>
    </source>
</reference>
<sequence>MDRVLKTWIAPALLGAAGLAAAPACAAKTLFFSGMTWTVRPNGQGGPRNNTWCEDNAFVDANGDLHLRISKLKGNKWCAAEIVSDLRFGYGTYQFQLKSRVDLLDRNVVLGLFNYPTADVGPDATNEIDIEFAKWGDAKADMLNYTAWPVQAALGPWGNTFPLALDGSASTHRFIWQPTYIRYQSTHGHYDDNRFPIADWTFAPADYAQRIAHAAMPVHMNLWLLAAPSNRKGVEVVVSRFTYTP</sequence>
<feature type="chain" id="PRO_5045574595" evidence="1">
    <location>
        <begin position="27"/>
        <end position="245"/>
    </location>
</feature>
<keyword evidence="1" id="KW-0732">Signal</keyword>
<dbReference type="RefSeq" id="WP_386754582.1">
    <property type="nucleotide sequence ID" value="NZ_JBHSNM010000002.1"/>
</dbReference>
<accession>A0ABW0SNP6</accession>
<comment type="caution">
    <text evidence="2">The sequence shown here is derived from an EMBL/GenBank/DDBJ whole genome shotgun (WGS) entry which is preliminary data.</text>
</comment>
<keyword evidence="2" id="KW-0378">Hydrolase</keyword>
<dbReference type="SUPFAM" id="SSF49899">
    <property type="entry name" value="Concanavalin A-like lectins/glucanases"/>
    <property type="match status" value="1"/>
</dbReference>
<dbReference type="EMBL" id="JBHSNM010000002">
    <property type="protein sequence ID" value="MFC5570222.1"/>
    <property type="molecule type" value="Genomic_DNA"/>
</dbReference>
<protein>
    <submittedName>
        <fullName evidence="2">Glycoside hydrolase family 16 protein</fullName>
    </submittedName>
</protein>
<keyword evidence="3" id="KW-1185">Reference proteome</keyword>
<evidence type="ECO:0000313" key="3">
    <source>
        <dbReference type="Proteomes" id="UP001596036"/>
    </source>
</evidence>
<dbReference type="InterPro" id="IPR013320">
    <property type="entry name" value="ConA-like_dom_sf"/>
</dbReference>
<feature type="signal peptide" evidence="1">
    <location>
        <begin position="1"/>
        <end position="26"/>
    </location>
</feature>
<evidence type="ECO:0000256" key="1">
    <source>
        <dbReference type="SAM" id="SignalP"/>
    </source>
</evidence>
<dbReference type="GO" id="GO:0016787">
    <property type="term" value="F:hydrolase activity"/>
    <property type="evidence" value="ECO:0007669"/>
    <property type="project" value="UniProtKB-KW"/>
</dbReference>
<gene>
    <name evidence="2" type="ORF">ACFPN1_09145</name>
</gene>
<organism evidence="2 3">
    <name type="scientific">Lysobacter yangpyeongensis</name>
    <dbReference type="NCBI Taxonomy" id="346182"/>
    <lineage>
        <taxon>Bacteria</taxon>
        <taxon>Pseudomonadati</taxon>
        <taxon>Pseudomonadota</taxon>
        <taxon>Gammaproteobacteria</taxon>
        <taxon>Lysobacterales</taxon>
        <taxon>Lysobacteraceae</taxon>
        <taxon>Lysobacter</taxon>
    </lineage>
</organism>
<dbReference type="CDD" id="cd00413">
    <property type="entry name" value="Glyco_hydrolase_16"/>
    <property type="match status" value="1"/>
</dbReference>
<evidence type="ECO:0000313" key="2">
    <source>
        <dbReference type="EMBL" id="MFC5570222.1"/>
    </source>
</evidence>